<reference evidence="12" key="1">
    <citation type="submission" date="2025-08" db="UniProtKB">
        <authorList>
            <consortium name="RefSeq"/>
        </authorList>
    </citation>
    <scope>IDENTIFICATION</scope>
    <source>
        <tissue evidence="12">Gonads</tissue>
    </source>
</reference>
<dbReference type="AlphaFoldDB" id="A0A1S3IRP6"/>
<dbReference type="InterPro" id="IPR011644">
    <property type="entry name" value="Heme_NO-bd"/>
</dbReference>
<evidence type="ECO:0000256" key="5">
    <source>
        <dbReference type="ARBA" id="ARBA00023134"/>
    </source>
</evidence>
<dbReference type="Pfam" id="PF00211">
    <property type="entry name" value="Guanylate_cyc"/>
    <property type="match status" value="1"/>
</dbReference>
<dbReference type="InterPro" id="IPR011645">
    <property type="entry name" value="HNOB_dom_associated"/>
</dbReference>
<dbReference type="SMART" id="SM00044">
    <property type="entry name" value="CYCc"/>
    <property type="match status" value="1"/>
</dbReference>
<keyword evidence="4" id="KW-0547">Nucleotide-binding</keyword>
<dbReference type="InterPro" id="IPR042463">
    <property type="entry name" value="HNOB_dom_associated_sf"/>
</dbReference>
<evidence type="ECO:0000259" key="10">
    <source>
        <dbReference type="PROSITE" id="PS50125"/>
    </source>
</evidence>
<proteinExistence type="inferred from homology"/>
<feature type="compositionally biased region" description="Polar residues" evidence="9">
    <location>
        <begin position="663"/>
        <end position="674"/>
    </location>
</feature>
<dbReference type="Gene3D" id="3.30.70.1230">
    <property type="entry name" value="Nucleotide cyclase"/>
    <property type="match status" value="1"/>
</dbReference>
<gene>
    <name evidence="12" type="primary">LOC106166546</name>
</gene>
<dbReference type="Proteomes" id="UP000085678">
    <property type="component" value="Unplaced"/>
</dbReference>
<dbReference type="InParanoid" id="A0A1S3IRP6"/>
<protein>
    <recommendedName>
        <fullName evidence="2">guanylate cyclase</fullName>
        <ecNumber evidence="2">4.6.1.2</ecNumber>
    </recommendedName>
</protein>
<dbReference type="FunCoup" id="A0A1S3IRP6">
    <property type="interactions" value="401"/>
</dbReference>
<keyword evidence="5" id="KW-0342">GTP-binding</keyword>
<evidence type="ECO:0000256" key="4">
    <source>
        <dbReference type="ARBA" id="ARBA00022741"/>
    </source>
</evidence>
<dbReference type="Pfam" id="PF07701">
    <property type="entry name" value="HNOBA"/>
    <property type="match status" value="1"/>
</dbReference>
<keyword evidence="6 8" id="KW-0456">Lyase</keyword>
<keyword evidence="11" id="KW-1185">Reference proteome</keyword>
<feature type="domain" description="Guanylate cyclase" evidence="10">
    <location>
        <begin position="438"/>
        <end position="566"/>
    </location>
</feature>
<dbReference type="InterPro" id="IPR001054">
    <property type="entry name" value="A/G_cyclase"/>
</dbReference>
<evidence type="ECO:0000313" key="11">
    <source>
        <dbReference type="Proteomes" id="UP000085678"/>
    </source>
</evidence>
<evidence type="ECO:0000256" key="3">
    <source>
        <dbReference type="ARBA" id="ARBA00022490"/>
    </source>
</evidence>
<dbReference type="KEGG" id="lak:106166546"/>
<dbReference type="InterPro" id="IPR029787">
    <property type="entry name" value="Nucleotide_cyclase"/>
</dbReference>
<accession>A0A1S3IRP6</accession>
<comment type="subcellular location">
    <subcellularLocation>
        <location evidence="1">Cytoplasm</location>
    </subcellularLocation>
</comment>
<evidence type="ECO:0000256" key="2">
    <source>
        <dbReference type="ARBA" id="ARBA00012202"/>
    </source>
</evidence>
<dbReference type="InterPro" id="IPR038158">
    <property type="entry name" value="H-NOX_domain_sf"/>
</dbReference>
<dbReference type="EC" id="4.6.1.2" evidence="2"/>
<dbReference type="InterPro" id="IPR018297">
    <property type="entry name" value="A/G_cyclase_CS"/>
</dbReference>
<dbReference type="SUPFAM" id="SSF55073">
    <property type="entry name" value="Nucleotide cyclase"/>
    <property type="match status" value="1"/>
</dbReference>
<feature type="region of interest" description="Disordered" evidence="9">
    <location>
        <begin position="649"/>
        <end position="674"/>
    </location>
</feature>
<feature type="compositionally biased region" description="Basic and acidic residues" evidence="9">
    <location>
        <begin position="649"/>
        <end position="662"/>
    </location>
</feature>
<organism evidence="11 12">
    <name type="scientific">Lingula anatina</name>
    <name type="common">Brachiopod</name>
    <name type="synonym">Lingula unguis</name>
    <dbReference type="NCBI Taxonomy" id="7574"/>
    <lineage>
        <taxon>Eukaryota</taxon>
        <taxon>Metazoa</taxon>
        <taxon>Spiralia</taxon>
        <taxon>Lophotrochozoa</taxon>
        <taxon>Brachiopoda</taxon>
        <taxon>Linguliformea</taxon>
        <taxon>Lingulata</taxon>
        <taxon>Lingulida</taxon>
        <taxon>Linguloidea</taxon>
        <taxon>Lingulidae</taxon>
        <taxon>Lingula</taxon>
    </lineage>
</organism>
<dbReference type="STRING" id="7574.A0A1S3IRP6"/>
<dbReference type="PANTHER" id="PTHR45655">
    <property type="entry name" value="GUANYLATE CYCLASE SOLUBLE SUBUNIT BETA-2"/>
    <property type="match status" value="1"/>
</dbReference>
<dbReference type="RefSeq" id="XP_013400601.1">
    <property type="nucleotide sequence ID" value="XM_013545147.1"/>
</dbReference>
<dbReference type="Gene3D" id="6.10.250.780">
    <property type="match status" value="1"/>
</dbReference>
<dbReference type="CDD" id="cd07302">
    <property type="entry name" value="CHD"/>
    <property type="match status" value="1"/>
</dbReference>
<dbReference type="GO" id="GO:0005525">
    <property type="term" value="F:GTP binding"/>
    <property type="evidence" value="ECO:0007669"/>
    <property type="project" value="UniProtKB-KW"/>
</dbReference>
<comment type="similarity">
    <text evidence="8">Belongs to the adenylyl cyclase class-4/guanylyl cyclase family.</text>
</comment>
<keyword evidence="7" id="KW-0141">cGMP biosynthesis</keyword>
<dbReference type="PROSITE" id="PS50125">
    <property type="entry name" value="GUANYLATE_CYCLASE_2"/>
    <property type="match status" value="1"/>
</dbReference>
<dbReference type="SUPFAM" id="SSF111126">
    <property type="entry name" value="Ligand-binding domain in the NO signalling and Golgi transport"/>
    <property type="match status" value="1"/>
</dbReference>
<dbReference type="FunFam" id="3.30.70.1230:FF:000007">
    <property type="entry name" value="Guanylate cyclase soluble subunit alpha-3"/>
    <property type="match status" value="1"/>
</dbReference>
<dbReference type="GeneID" id="106166546"/>
<evidence type="ECO:0000256" key="6">
    <source>
        <dbReference type="ARBA" id="ARBA00023239"/>
    </source>
</evidence>
<dbReference type="PANTHER" id="PTHR45655:SF13">
    <property type="entry name" value="SOLUBLE GUANYLATE CYCLASE GCY-32-RELATED"/>
    <property type="match status" value="1"/>
</dbReference>
<dbReference type="Pfam" id="PF07700">
    <property type="entry name" value="HNOB"/>
    <property type="match status" value="1"/>
</dbReference>
<name>A0A1S3IRP6_LINAN</name>
<dbReference type="GO" id="GO:0019934">
    <property type="term" value="P:cGMP-mediated signaling"/>
    <property type="evidence" value="ECO:0007669"/>
    <property type="project" value="TreeGrafter"/>
</dbReference>
<keyword evidence="3" id="KW-0963">Cytoplasm</keyword>
<dbReference type="GO" id="GO:0004383">
    <property type="term" value="F:guanylate cyclase activity"/>
    <property type="evidence" value="ECO:0007669"/>
    <property type="project" value="UniProtKB-EC"/>
</dbReference>
<dbReference type="GO" id="GO:0070482">
    <property type="term" value="P:response to oxygen levels"/>
    <property type="evidence" value="ECO:0007669"/>
    <property type="project" value="TreeGrafter"/>
</dbReference>
<dbReference type="Gene3D" id="3.30.450.260">
    <property type="entry name" value="Haem NO binding associated domain"/>
    <property type="match status" value="1"/>
</dbReference>
<dbReference type="FunFam" id="3.30.450.260:FF:000002">
    <property type="entry name" value="guanylate cyclase soluble subunit alpha-2"/>
    <property type="match status" value="1"/>
</dbReference>
<sequence length="674" mass="75911">MYGQIHVCVRSLVIKKFGEEVWETILEKAQCDDTTDFMVFHRYTDQKTIGLVVAVSQVLDVPLEAVLELFGEYFFEYCLDNGYDKMLRTLGEDLPSFIQNLDSLHSLLAMSYKNIEAPSFRCEANSGEDTLILHYYSRRKGLYPIVIGLVRAVGKHLFNSDCTLEVISKTDDNPMEENSQDHVVFRVKVTDQAEKEDESKCRELALTQKEKSLRSFVPKFPRRIHIDPSSFCKALPYHVVFDGTMTILQSGVQMQKICPDLMKPGGKLHDYFELVHPRMPLTSENIIRFINANFILQIKESMCGEVTNGKAVVPLRSKAFPIKGQMILLDQSVGHIMFICSPRLTSLTELMERNIFLSDIPLYDVTRELILLNQQRIAEIEISKKLDETTAELKRTATALNREKQKTDSLLYQMLPRKVADQLREGRTVEAEKFSEVTILFSDIVTFTNIAAACAPISIVEMLNELYSRFDALTSKHGVYKVETIGDAYMVVAGVPDSVPDHAERIANMALDMVEAAGEVISPATGRPLQIRVGMHLGGVVAGVVGKKMPRYCLFGDTVNTASRMESHGVPGKIHVSPSAREKLDNKPYIFEERGLIEIKGKGEMVTFFLIGRNGEVRLELMKDNNTTVRGGTLDTNLAEPNASLKWVDSHRMSSDQNDRTGSRQNESRTCTII</sequence>
<dbReference type="InterPro" id="IPR024096">
    <property type="entry name" value="NO_sig/Golgi_transp_ligand-bd"/>
</dbReference>
<evidence type="ECO:0000256" key="7">
    <source>
        <dbReference type="ARBA" id="ARBA00023293"/>
    </source>
</evidence>
<evidence type="ECO:0000313" key="12">
    <source>
        <dbReference type="RefSeq" id="XP_013400601.1"/>
    </source>
</evidence>
<dbReference type="PROSITE" id="PS00452">
    <property type="entry name" value="GUANYLATE_CYCLASE_1"/>
    <property type="match status" value="1"/>
</dbReference>
<evidence type="ECO:0000256" key="9">
    <source>
        <dbReference type="SAM" id="MobiDB-lite"/>
    </source>
</evidence>
<dbReference type="Gene3D" id="3.90.1520.10">
    <property type="entry name" value="H-NOX domain"/>
    <property type="match status" value="1"/>
</dbReference>
<evidence type="ECO:0000256" key="1">
    <source>
        <dbReference type="ARBA" id="ARBA00004496"/>
    </source>
</evidence>
<dbReference type="GO" id="GO:0008074">
    <property type="term" value="C:guanylate cyclase complex, soluble"/>
    <property type="evidence" value="ECO:0007669"/>
    <property type="project" value="TreeGrafter"/>
</dbReference>
<dbReference type="OrthoDB" id="6127067at2759"/>
<evidence type="ECO:0000256" key="8">
    <source>
        <dbReference type="RuleBase" id="RU000405"/>
    </source>
</evidence>
<dbReference type="GO" id="GO:0020037">
    <property type="term" value="F:heme binding"/>
    <property type="evidence" value="ECO:0007669"/>
    <property type="project" value="InterPro"/>
</dbReference>